<dbReference type="InterPro" id="IPR033688">
    <property type="entry name" value="NAT10"/>
</dbReference>
<feature type="domain" description="TmcA/NAT10 N-terminal" evidence="12">
    <location>
        <begin position="1"/>
        <end position="200"/>
    </location>
</feature>
<evidence type="ECO:0000259" key="14">
    <source>
        <dbReference type="Pfam" id="PF13725"/>
    </source>
</evidence>
<evidence type="ECO:0000256" key="5">
    <source>
        <dbReference type="ARBA" id="ARBA00022741"/>
    </source>
</evidence>
<dbReference type="AlphaFoldDB" id="A0A7G2DUG2"/>
<evidence type="ECO:0000256" key="7">
    <source>
        <dbReference type="ARBA" id="ARBA00023242"/>
    </source>
</evidence>
<accession>A0A7G2DUG2</accession>
<evidence type="ECO:0000256" key="6">
    <source>
        <dbReference type="ARBA" id="ARBA00022840"/>
    </source>
</evidence>
<name>A0A7G2DUG2_ARATH</name>
<feature type="compositionally biased region" description="Basic residues" evidence="10">
    <location>
        <begin position="969"/>
        <end position="987"/>
    </location>
</feature>
<comment type="function">
    <text evidence="9">RNA cytidine acetyltransferase with specificity toward both 18S rRNA and tRNAs. Catalyzes the formation of N(4)-acetylcytidine (ac4C) in 18S rRNA. Required for early nucleolar cleavages of precursor rRNA at sites A0, A1 and A2 during 18S rRNA synthesis. Catalyzes the formation of ac4C in serine and leucine tRNAs. Requires a tRNA-binding adapter protein for full tRNA acetyltransferase activity but not for 18S rRNA acetylation.</text>
</comment>
<evidence type="ECO:0000256" key="9">
    <source>
        <dbReference type="HAMAP-Rule" id="MF_03211"/>
    </source>
</evidence>
<dbReference type="GO" id="GO:0008080">
    <property type="term" value="F:N-acetyltransferase activity"/>
    <property type="evidence" value="ECO:0007669"/>
    <property type="project" value="UniProtKB-UniRule"/>
</dbReference>
<evidence type="ECO:0000256" key="4">
    <source>
        <dbReference type="ARBA" id="ARBA00022694"/>
    </source>
</evidence>
<feature type="compositionally biased region" description="Basic and acidic residues" evidence="10">
    <location>
        <begin position="953"/>
        <end position="968"/>
    </location>
</feature>
<dbReference type="Pfam" id="PF05127">
    <property type="entry name" value="NAT10_TcmA_helicase"/>
    <property type="match status" value="1"/>
</dbReference>
<comment type="catalytic activity">
    <reaction evidence="9">
        <text>a cytidine in tRNA + acetyl-CoA + ATP + H2O = an N(4)-acetylcytidine in tRNA + ADP + phosphate + CoA + H(+)</text>
        <dbReference type="Rhea" id="RHEA:53876"/>
        <dbReference type="Rhea" id="RHEA-COMP:13670"/>
        <dbReference type="Rhea" id="RHEA-COMP:13671"/>
        <dbReference type="ChEBI" id="CHEBI:15377"/>
        <dbReference type="ChEBI" id="CHEBI:15378"/>
        <dbReference type="ChEBI" id="CHEBI:30616"/>
        <dbReference type="ChEBI" id="CHEBI:43474"/>
        <dbReference type="ChEBI" id="CHEBI:57287"/>
        <dbReference type="ChEBI" id="CHEBI:57288"/>
        <dbReference type="ChEBI" id="CHEBI:74900"/>
        <dbReference type="ChEBI" id="CHEBI:82748"/>
        <dbReference type="ChEBI" id="CHEBI:456216"/>
    </reaction>
</comment>
<feature type="domain" description="TcmA/NAT10 helicase" evidence="11">
    <location>
        <begin position="288"/>
        <end position="453"/>
    </location>
</feature>
<feature type="binding site" evidence="9">
    <location>
        <position position="435"/>
    </location>
    <ligand>
        <name>ATP</name>
        <dbReference type="ChEBI" id="CHEBI:30616"/>
    </ligand>
</feature>
<dbReference type="EC" id="2.3.1.-" evidence="9"/>
<keyword evidence="8 9" id="KW-0012">Acyltransferase</keyword>
<dbReference type="Pfam" id="PF13725">
    <property type="entry name" value="tRNA_bind_2"/>
    <property type="match status" value="1"/>
</dbReference>
<evidence type="ECO:0000259" key="11">
    <source>
        <dbReference type="Pfam" id="PF05127"/>
    </source>
</evidence>
<feature type="domain" description="Possible tRNA binding" evidence="14">
    <location>
        <begin position="727"/>
        <end position="936"/>
    </location>
</feature>
<dbReference type="Gene3D" id="3.40.630.30">
    <property type="match status" value="1"/>
</dbReference>
<protein>
    <recommendedName>
        <fullName evidence="9">RNA cytidine acetyltransferase</fullName>
        <ecNumber evidence="9">2.3.1.-</ecNumber>
    </recommendedName>
    <alternativeName>
        <fullName evidence="9">18S rRNA cytosine acetyltransferase</fullName>
    </alternativeName>
</protein>
<dbReference type="InterPro" id="IPR027417">
    <property type="entry name" value="P-loop_NTPase"/>
</dbReference>
<gene>
    <name evidence="15" type="ORF">AT9943_LOCUS872</name>
</gene>
<evidence type="ECO:0000256" key="3">
    <source>
        <dbReference type="ARBA" id="ARBA00022679"/>
    </source>
</evidence>
<dbReference type="PANTHER" id="PTHR10925:SF5">
    <property type="entry name" value="RNA CYTIDINE ACETYLTRANSFERASE"/>
    <property type="match status" value="1"/>
</dbReference>
<feature type="binding site" evidence="9">
    <location>
        <position position="683"/>
    </location>
    <ligand>
        <name>acetyl-CoA</name>
        <dbReference type="ChEBI" id="CHEBI:57288"/>
    </ligand>
</feature>
<dbReference type="InterPro" id="IPR032672">
    <property type="entry name" value="TmcA/NAT10/Kre33"/>
</dbReference>
<dbReference type="Proteomes" id="UP000516314">
    <property type="component" value="Chromosome 1"/>
</dbReference>
<dbReference type="Pfam" id="PF13718">
    <property type="entry name" value="GNAT_acetyltr_2"/>
    <property type="match status" value="1"/>
</dbReference>
<dbReference type="Gene3D" id="3.40.50.11040">
    <property type="match status" value="1"/>
</dbReference>
<comment type="subcellular location">
    <subcellularLocation>
        <location evidence="1 9">Nucleus</location>
        <location evidence="1 9">Nucleolus</location>
    </subcellularLocation>
</comment>
<dbReference type="GO" id="GO:0005524">
    <property type="term" value="F:ATP binding"/>
    <property type="evidence" value="ECO:0007669"/>
    <property type="project" value="UniProtKB-UniRule"/>
</dbReference>
<keyword evidence="6 9" id="KW-0067">ATP-binding</keyword>
<dbReference type="GO" id="GO:1904812">
    <property type="term" value="P:rRNA acetylation involved in maturation of SSU-rRNA"/>
    <property type="evidence" value="ECO:0007669"/>
    <property type="project" value="InterPro"/>
</dbReference>
<sequence>MRKKVDERIRTLIENGVKLRHRSMFVIIGDKARDQIVNLHHILSKSVVKSNPSVLWCYKNRLDISSHNKKRAKQLKKMKERGQLDPEKLDAFSLFLDVVDVTHCLYKDSERILGNTFGMCILQDFEALTPNLLARTIETVEGGGLVVLLLQSLASLTSLCTMVMDVHDRFRTESHSEASGRFNERFLLSLASCKACVVMDDELNLLPLSSHIKSITKVPTKEDSEALSEAERDLKSLKDALNDDFPVGPLINKCCTLDQGKAVVTFFDAILDKTLRSIVALIASRGPPSPDNLKTVFEFVCKGFDALEYKEHLEYDVVRSVNPEFNKAIVRINIFKQHRQTIQYIQPHEHEKLSQVELLVIDEAAAIPLPVVKSLLGPYLVFLSSTVSGYEGTGRSLSLKLLQQLEEQSRAPVTGVEGSLSGCLFKKIELSESIRYASGDPIESWLNGLLCLDVANCLPNPACHPLPSQCDLFYVNRDTLFSYHKDSELFLQRMMALCVSSHYKNSPNDLQLLSDAPAHHLFVLLGPVDESKNQLPDILCVIQVCLEGQISRKSAEKSLREGHSPHGDQIPWKFCEQFRDVVFPKLSGARIVRIAVHPNAMKMGYGSAALASISEGDDELEVEPSPVRVTEAAAKVSLLEEQIKPRANLPPLLVPLRDRRPERLHYIGVSFGLTLDLFRFWRKHKFAPFYISQIPSAVTGEHTCMLLKPLTLSNDEFEVDESDELGFFAPFYKDFRIRFSKLLSDKFKKMDYKLAMSVLNPKINFPEVDLTGNSPDGFLKKLDGVLSPYDMERFRAYTANLVYDICKTLAHHYFQEKLPVSLSYVQASVLLCLGLQESDFSSIERQMQLERGQIYSLLLKVGKKLYKYLNGIATKELESTLPRLKDRVLEPHKVSVDEDLREGAKEVEEQMRARIEELLDPELLDQFAIGDKEAEALQKSKISSSGLISIESTKTDNKKEKPSGFDKSAKKRGNDKHSSRSNKKRRA</sequence>
<dbReference type="HAMAP" id="MF_03211">
    <property type="entry name" value="RNA_acetyltr_Nat10"/>
    <property type="match status" value="1"/>
</dbReference>
<dbReference type="GO" id="GO:0051391">
    <property type="term" value="P:tRNA acetylation"/>
    <property type="evidence" value="ECO:0007669"/>
    <property type="project" value="UniProtKB-UniRule"/>
</dbReference>
<dbReference type="GO" id="GO:0005730">
    <property type="term" value="C:nucleolus"/>
    <property type="evidence" value="ECO:0007669"/>
    <property type="project" value="UniProtKB-SubCell"/>
</dbReference>
<keyword evidence="2 9" id="KW-0698">rRNA processing</keyword>
<dbReference type="InterPro" id="IPR000182">
    <property type="entry name" value="GNAT_dom"/>
</dbReference>
<reference evidence="15 16" key="1">
    <citation type="submission" date="2020-09" db="EMBL/GenBank/DDBJ databases">
        <authorList>
            <person name="Ashkenazy H."/>
        </authorList>
    </citation>
    <scope>NUCLEOTIDE SEQUENCE [LARGE SCALE GENOMIC DNA]</scope>
    <source>
        <strain evidence="16">cv. Cdm-0</strain>
    </source>
</reference>
<comment type="catalytic activity">
    <reaction evidence="9">
        <text>a cytidine in 18S rRNA + acetyl-CoA + ATP + H2O = an N(4)-acetylcytidine in 18S rRNA + ADP + phosphate + CoA + H(+)</text>
        <dbReference type="Rhea" id="RHEA:51424"/>
        <dbReference type="Rhea" id="RHEA-COMP:13575"/>
        <dbReference type="Rhea" id="RHEA-COMP:13576"/>
        <dbReference type="ChEBI" id="CHEBI:15377"/>
        <dbReference type="ChEBI" id="CHEBI:15378"/>
        <dbReference type="ChEBI" id="CHEBI:30616"/>
        <dbReference type="ChEBI" id="CHEBI:43474"/>
        <dbReference type="ChEBI" id="CHEBI:57287"/>
        <dbReference type="ChEBI" id="CHEBI:57288"/>
        <dbReference type="ChEBI" id="CHEBI:74900"/>
        <dbReference type="ChEBI" id="CHEBI:82748"/>
        <dbReference type="ChEBI" id="CHEBI:456216"/>
    </reaction>
</comment>
<keyword evidence="5 9" id="KW-0547">Nucleotide-binding</keyword>
<dbReference type="InterPro" id="IPR007807">
    <property type="entry name" value="TcmA/NAT10_helicase"/>
</dbReference>
<evidence type="ECO:0000313" key="15">
    <source>
        <dbReference type="EMBL" id="CAD5312315.1"/>
    </source>
</evidence>
<dbReference type="InterPro" id="IPR027992">
    <property type="entry name" value="tRNA_bind_dom"/>
</dbReference>
<proteinExistence type="inferred from homology"/>
<feature type="binding site" evidence="9">
    <location>
        <begin position="601"/>
        <end position="607"/>
    </location>
    <ligand>
        <name>acetyl-CoA</name>
        <dbReference type="ChEBI" id="CHEBI:57288"/>
    </ligand>
</feature>
<dbReference type="Pfam" id="PF08351">
    <property type="entry name" value="TmcA_N"/>
    <property type="match status" value="1"/>
</dbReference>
<feature type="domain" description="N-acetyltransferase" evidence="13">
    <location>
        <begin position="493"/>
        <end position="710"/>
    </location>
</feature>
<dbReference type="PANTHER" id="PTHR10925">
    <property type="entry name" value="N-ACETYLTRANSFERASE 10"/>
    <property type="match status" value="1"/>
</dbReference>
<dbReference type="InterPro" id="IPR013562">
    <property type="entry name" value="TmcA/NAT10_N"/>
</dbReference>
<comment type="similarity">
    <text evidence="9">Belongs to the RNA cytidine acetyltransferase family. NAT10 subfamily.</text>
</comment>
<keyword evidence="4 9" id="KW-0819">tRNA processing</keyword>
<evidence type="ECO:0000259" key="12">
    <source>
        <dbReference type="Pfam" id="PF08351"/>
    </source>
</evidence>
<evidence type="ECO:0000256" key="8">
    <source>
        <dbReference type="ARBA" id="ARBA00023315"/>
    </source>
</evidence>
<evidence type="ECO:0000256" key="2">
    <source>
        <dbReference type="ARBA" id="ARBA00022552"/>
    </source>
</evidence>
<keyword evidence="3 9" id="KW-0808">Transferase</keyword>
<comment type="caution">
    <text evidence="9">Lacks conserved residue(s) required for the propagation of feature annotation.</text>
</comment>
<organism evidence="15 16">
    <name type="scientific">Arabidopsis thaliana</name>
    <name type="common">Mouse-ear cress</name>
    <dbReference type="NCBI Taxonomy" id="3702"/>
    <lineage>
        <taxon>Eukaryota</taxon>
        <taxon>Viridiplantae</taxon>
        <taxon>Streptophyta</taxon>
        <taxon>Embryophyta</taxon>
        <taxon>Tracheophyta</taxon>
        <taxon>Spermatophyta</taxon>
        <taxon>Magnoliopsida</taxon>
        <taxon>eudicotyledons</taxon>
        <taxon>Gunneridae</taxon>
        <taxon>Pentapetalae</taxon>
        <taxon>rosids</taxon>
        <taxon>malvids</taxon>
        <taxon>Brassicales</taxon>
        <taxon>Brassicaceae</taxon>
        <taxon>Camelineae</taxon>
        <taxon>Arabidopsis</taxon>
    </lineage>
</organism>
<evidence type="ECO:0000259" key="13">
    <source>
        <dbReference type="Pfam" id="PF13718"/>
    </source>
</evidence>
<evidence type="ECO:0000256" key="1">
    <source>
        <dbReference type="ARBA" id="ARBA00004604"/>
    </source>
</evidence>
<feature type="binding site" evidence="9">
    <location>
        <begin position="594"/>
        <end position="596"/>
    </location>
    <ligand>
        <name>acetyl-CoA</name>
        <dbReference type="ChEBI" id="CHEBI:57288"/>
    </ligand>
</feature>
<evidence type="ECO:0000256" key="10">
    <source>
        <dbReference type="SAM" id="MobiDB-lite"/>
    </source>
</evidence>
<keyword evidence="7 9" id="KW-0539">Nucleus</keyword>
<dbReference type="EMBL" id="LR881466">
    <property type="protein sequence ID" value="CAD5312315.1"/>
    <property type="molecule type" value="Genomic_DNA"/>
</dbReference>
<feature type="region of interest" description="Disordered" evidence="10">
    <location>
        <begin position="948"/>
        <end position="987"/>
    </location>
</feature>
<dbReference type="Gene3D" id="3.40.50.300">
    <property type="entry name" value="P-loop containing nucleotide triphosphate hydrolases"/>
    <property type="match status" value="1"/>
</dbReference>
<evidence type="ECO:0000313" key="16">
    <source>
        <dbReference type="Proteomes" id="UP000516314"/>
    </source>
</evidence>